<comment type="subcellular location">
    <subcellularLocation>
        <location evidence="1">Nucleus</location>
    </subcellularLocation>
</comment>
<evidence type="ECO:0000313" key="7">
    <source>
        <dbReference type="EMBL" id="KAK7020656.1"/>
    </source>
</evidence>
<dbReference type="PANTHER" id="PTHR46239">
    <property type="entry name" value="DNA REPAIR PROTEIN RAD51 HOMOLOG 3 RAD51C"/>
    <property type="match status" value="1"/>
</dbReference>
<dbReference type="PANTHER" id="PTHR46239:SF1">
    <property type="entry name" value="DNA REPAIR PROTEIN RAD51 HOMOLOG 3"/>
    <property type="match status" value="1"/>
</dbReference>
<proteinExistence type="predicted"/>
<keyword evidence="6" id="KW-0539">Nucleus</keyword>
<keyword evidence="3" id="KW-0227">DNA damage</keyword>
<dbReference type="GO" id="GO:0005524">
    <property type="term" value="F:ATP binding"/>
    <property type="evidence" value="ECO:0007669"/>
    <property type="project" value="UniProtKB-KW"/>
</dbReference>
<evidence type="ECO:0000256" key="2">
    <source>
        <dbReference type="ARBA" id="ARBA00022741"/>
    </source>
</evidence>
<dbReference type="GO" id="GO:0033065">
    <property type="term" value="C:Rad51C-XRCC3 complex"/>
    <property type="evidence" value="ECO:0007669"/>
    <property type="project" value="TreeGrafter"/>
</dbReference>
<comment type="caution">
    <text evidence="7">The sequence shown here is derived from an EMBL/GenBank/DDBJ whole genome shotgun (WGS) entry which is preliminary data.</text>
</comment>
<evidence type="ECO:0000313" key="8">
    <source>
        <dbReference type="Proteomes" id="UP001383192"/>
    </source>
</evidence>
<dbReference type="GO" id="GO:0000400">
    <property type="term" value="F:four-way junction DNA binding"/>
    <property type="evidence" value="ECO:0007669"/>
    <property type="project" value="TreeGrafter"/>
</dbReference>
<dbReference type="InterPro" id="IPR027417">
    <property type="entry name" value="P-loop_NTPase"/>
</dbReference>
<dbReference type="SUPFAM" id="SSF52540">
    <property type="entry name" value="P-loop containing nucleoside triphosphate hydrolases"/>
    <property type="match status" value="1"/>
</dbReference>
<dbReference type="EMBL" id="JAYKXP010000184">
    <property type="protein sequence ID" value="KAK7020656.1"/>
    <property type="molecule type" value="Genomic_DNA"/>
</dbReference>
<evidence type="ECO:0000256" key="6">
    <source>
        <dbReference type="ARBA" id="ARBA00023242"/>
    </source>
</evidence>
<keyword evidence="2" id="KW-0547">Nucleotide-binding</keyword>
<dbReference type="InterPro" id="IPR052093">
    <property type="entry name" value="HR_Repair_Mediator"/>
</dbReference>
<evidence type="ECO:0000256" key="3">
    <source>
        <dbReference type="ARBA" id="ARBA00022763"/>
    </source>
</evidence>
<sequence length="270" mass="29289">MAESRPIHLLSLPPSTLSSLTGAGYELLEDIPTQTAQDLAQSLRIPLEASKSLISASQSNPTPSMPLLQSAAGRLVSKGSDNKTRVSTRFKPLDSLLNGGLMHGNVLELSGAPGTPKEGIILDIMRSFLSESENSEILFVDCQNNISPATLEESFKDIPHHGTRLSYIKNYTLFDLVMFFNNLSSYLLSHPLVSLLVIHSMSFPFQNATELKAYQRNALYDQIKQSLARNCATYNLATVITSQLATKLLNADGSPGNFDTGATGVLVPHL</sequence>
<dbReference type="Gene3D" id="3.40.50.300">
    <property type="entry name" value="P-loop containing nucleotide triphosphate hydrolases"/>
    <property type="match status" value="1"/>
</dbReference>
<keyword evidence="4" id="KW-0067">ATP-binding</keyword>
<dbReference type="GO" id="GO:0000707">
    <property type="term" value="P:meiotic DNA recombinase assembly"/>
    <property type="evidence" value="ECO:0007669"/>
    <property type="project" value="TreeGrafter"/>
</dbReference>
<accession>A0AAW0B4E8</accession>
<keyword evidence="5" id="KW-0234">DNA repair</keyword>
<dbReference type="Proteomes" id="UP001383192">
    <property type="component" value="Unassembled WGS sequence"/>
</dbReference>
<name>A0AAW0B4E8_9AGAR</name>
<feature type="non-terminal residue" evidence="7">
    <location>
        <position position="270"/>
    </location>
</feature>
<dbReference type="GO" id="GO:0005657">
    <property type="term" value="C:replication fork"/>
    <property type="evidence" value="ECO:0007669"/>
    <property type="project" value="TreeGrafter"/>
</dbReference>
<gene>
    <name evidence="7" type="ORF">VNI00_017694</name>
</gene>
<evidence type="ECO:0000256" key="1">
    <source>
        <dbReference type="ARBA" id="ARBA00004123"/>
    </source>
</evidence>
<protein>
    <submittedName>
        <fullName evidence="7">Uncharacterized protein</fullName>
    </submittedName>
</protein>
<organism evidence="7 8">
    <name type="scientific">Paramarasmius palmivorus</name>
    <dbReference type="NCBI Taxonomy" id="297713"/>
    <lineage>
        <taxon>Eukaryota</taxon>
        <taxon>Fungi</taxon>
        <taxon>Dikarya</taxon>
        <taxon>Basidiomycota</taxon>
        <taxon>Agaricomycotina</taxon>
        <taxon>Agaricomycetes</taxon>
        <taxon>Agaricomycetidae</taxon>
        <taxon>Agaricales</taxon>
        <taxon>Marasmiineae</taxon>
        <taxon>Marasmiaceae</taxon>
        <taxon>Paramarasmius</taxon>
    </lineage>
</organism>
<dbReference type="GO" id="GO:0007131">
    <property type="term" value="P:reciprocal meiotic recombination"/>
    <property type="evidence" value="ECO:0007669"/>
    <property type="project" value="TreeGrafter"/>
</dbReference>
<evidence type="ECO:0000256" key="5">
    <source>
        <dbReference type="ARBA" id="ARBA00023204"/>
    </source>
</evidence>
<keyword evidence="8" id="KW-1185">Reference proteome</keyword>
<dbReference type="AlphaFoldDB" id="A0AAW0B4E8"/>
<evidence type="ECO:0000256" key="4">
    <source>
        <dbReference type="ARBA" id="ARBA00022840"/>
    </source>
</evidence>
<reference evidence="7 8" key="1">
    <citation type="submission" date="2024-01" db="EMBL/GenBank/DDBJ databases">
        <title>A draft genome for a cacao thread blight-causing isolate of Paramarasmius palmivorus.</title>
        <authorList>
            <person name="Baruah I.K."/>
            <person name="Bukari Y."/>
            <person name="Amoako-Attah I."/>
            <person name="Meinhardt L.W."/>
            <person name="Bailey B.A."/>
            <person name="Cohen S.P."/>
        </authorList>
    </citation>
    <scope>NUCLEOTIDE SEQUENCE [LARGE SCALE GENOMIC DNA]</scope>
    <source>
        <strain evidence="7 8">GH-12</strain>
    </source>
</reference>
<dbReference type="GO" id="GO:0008821">
    <property type="term" value="F:crossover junction DNA endonuclease activity"/>
    <property type="evidence" value="ECO:0007669"/>
    <property type="project" value="TreeGrafter"/>
</dbReference>
<dbReference type="GO" id="GO:0033063">
    <property type="term" value="C:Rad51B-Rad51C-Rad51D-XRCC2 complex"/>
    <property type="evidence" value="ECO:0007669"/>
    <property type="project" value="TreeGrafter"/>
</dbReference>